<comment type="caution">
    <text evidence="1">The sequence shown here is derived from an EMBL/GenBank/DDBJ whole genome shotgun (WGS) entry which is preliminary data.</text>
</comment>
<sequence>MSFMYTQPQAYAKVMRHMTNFCKAKEKQSEAANKILLKRIEVDPFLDLMTVQTEVIFISKAPYNIHESALKSKGLFQLDTTRMRLFDVWIEFVNLGSEDYTIINIIPIMDFGDVEQEAYKRVHEVDMKPTTSHEFDLMNLIGYASLGPKRCLAGCIAAHGAFR</sequence>
<gene>
    <name evidence="1" type="ORF">L1987_23865</name>
</gene>
<proteinExistence type="predicted"/>
<organism evidence="1 2">
    <name type="scientific">Smallanthus sonchifolius</name>
    <dbReference type="NCBI Taxonomy" id="185202"/>
    <lineage>
        <taxon>Eukaryota</taxon>
        <taxon>Viridiplantae</taxon>
        <taxon>Streptophyta</taxon>
        <taxon>Embryophyta</taxon>
        <taxon>Tracheophyta</taxon>
        <taxon>Spermatophyta</taxon>
        <taxon>Magnoliopsida</taxon>
        <taxon>eudicotyledons</taxon>
        <taxon>Gunneridae</taxon>
        <taxon>Pentapetalae</taxon>
        <taxon>asterids</taxon>
        <taxon>campanulids</taxon>
        <taxon>Asterales</taxon>
        <taxon>Asteraceae</taxon>
        <taxon>Asteroideae</taxon>
        <taxon>Heliantheae alliance</taxon>
        <taxon>Millerieae</taxon>
        <taxon>Smallanthus</taxon>
    </lineage>
</organism>
<reference evidence="1 2" key="2">
    <citation type="journal article" date="2022" name="Mol. Ecol. Resour.">
        <title>The genomes of chicory, endive, great burdock and yacon provide insights into Asteraceae paleo-polyploidization history and plant inulin production.</title>
        <authorList>
            <person name="Fan W."/>
            <person name="Wang S."/>
            <person name="Wang H."/>
            <person name="Wang A."/>
            <person name="Jiang F."/>
            <person name="Liu H."/>
            <person name="Zhao H."/>
            <person name="Xu D."/>
            <person name="Zhang Y."/>
        </authorList>
    </citation>
    <scope>NUCLEOTIDE SEQUENCE [LARGE SCALE GENOMIC DNA]</scope>
    <source>
        <strain evidence="2">cv. Yunnan</strain>
        <tissue evidence="1">Leaves</tissue>
    </source>
</reference>
<protein>
    <submittedName>
        <fullName evidence="1">Uncharacterized protein</fullName>
    </submittedName>
</protein>
<keyword evidence="2" id="KW-1185">Reference proteome</keyword>
<dbReference type="EMBL" id="CM042025">
    <property type="protein sequence ID" value="KAI3807927.1"/>
    <property type="molecule type" value="Genomic_DNA"/>
</dbReference>
<dbReference type="Proteomes" id="UP001056120">
    <property type="component" value="Linkage Group LG08"/>
</dbReference>
<reference evidence="2" key="1">
    <citation type="journal article" date="2022" name="Mol. Ecol. Resour.">
        <title>The genomes of chicory, endive, great burdock and yacon provide insights into Asteraceae palaeo-polyploidization history and plant inulin production.</title>
        <authorList>
            <person name="Fan W."/>
            <person name="Wang S."/>
            <person name="Wang H."/>
            <person name="Wang A."/>
            <person name="Jiang F."/>
            <person name="Liu H."/>
            <person name="Zhao H."/>
            <person name="Xu D."/>
            <person name="Zhang Y."/>
        </authorList>
    </citation>
    <scope>NUCLEOTIDE SEQUENCE [LARGE SCALE GENOMIC DNA]</scope>
    <source>
        <strain evidence="2">cv. Yunnan</strain>
    </source>
</reference>
<accession>A0ACB9ILG5</accession>
<evidence type="ECO:0000313" key="2">
    <source>
        <dbReference type="Proteomes" id="UP001056120"/>
    </source>
</evidence>
<evidence type="ECO:0000313" key="1">
    <source>
        <dbReference type="EMBL" id="KAI3807927.1"/>
    </source>
</evidence>
<name>A0ACB9ILG5_9ASTR</name>